<keyword evidence="10 13" id="KW-0408">Iron</keyword>
<evidence type="ECO:0000256" key="1">
    <source>
        <dbReference type="ARBA" id="ARBA00001971"/>
    </source>
</evidence>
<dbReference type="GO" id="GO:0020037">
    <property type="term" value="F:heme binding"/>
    <property type="evidence" value="ECO:0007669"/>
    <property type="project" value="InterPro"/>
</dbReference>
<evidence type="ECO:0000256" key="7">
    <source>
        <dbReference type="ARBA" id="ARBA00022821"/>
    </source>
</evidence>
<sequence length="943" mass="105114">MALPQLDSNLALFLLFVASCFVVTVRRLHRPGRNDGGRVLPPSPPGLPIIGNMHQLGRGHHHRKLQALARRHGDIFLLRLGAVPTLVVSSASTAEEVLRNHDHVFCGRPQQHTARGILYDCRDVAFSPYGERIAVVHLLSVKRIDSLRLLREEEVASLMVRIQAGSAPEDVGGKLRAVNLSELIVNLSYNVTSRAAFGNKLGGMDPGTFRAMMKEIADLLETIAVSDVFPRLWWLDWAVGLHARIKRTAGKLDDVLEGALKEHEKRSESEDEAGDLLDDLLSVVKEGGEGFNLDRIDVKGLILDLFIAGIDTTSKAIEWAMAYLIKNPREMAKVQAEDIKFHGYDIPAKTRVFINAWAIGRDNDSWENAEEFMPERFMHNAIDYNGRDFRFIPFSAGRRGCPGIEFATRLAELALANLLYHFDWELPEGQDVESFEVRSPLKNDSHKKKKETDLDSNLVLSILLVLSCFASAVVRSLWLGRKDGGRVLPPSHPALPVIGNMHQLGRGFLHRKLQVLARRHGSLFLLRLGTVPTLVVSSAATAAEVLKHQDHVFCGRPQQYTARGLMYGCRDVGFSPYGERWRQLRRIAVVHVVHLLSVKRVDSFRVLREEEAASLVARIRAASAPKNAGAKRRAVNVSDLVVSLTYAVISRAAFGNKLGGMEPQVFRETTEEVFVLLGTIAVSDMFPRLWWVDWLMGLDARTKRTASKLDDVLEKALQEHESSSENDGEAGDLLDDLLAVVKEDGIDTTSKAIEWAMAELIKNPREMAKVQEEVRQVAGPQGVVLEEQLGRMSRLQAALKEAMRLHPPVPLLIPRETIQDTKLHGYDIPAKTRVIINAWAIGRDSESWENAEEFLPDRFMRNAIDYNGKDFRFIPFSAGRRGCPGIAFATRLAELALANLVYHLDWELPEGQDVESFEVVESASSLSPALKFGLILVAKPPQA</sequence>
<comment type="similarity">
    <text evidence="3">Belongs to the cytochrome P450 family.</text>
</comment>
<keyword evidence="12 14" id="KW-0472">Membrane</keyword>
<feature type="binding site" description="axial binding residue" evidence="13">
    <location>
        <position position="883"/>
    </location>
    <ligand>
        <name>heme</name>
        <dbReference type="ChEBI" id="CHEBI:30413"/>
    </ligand>
    <ligandPart>
        <name>Fe</name>
        <dbReference type="ChEBI" id="CHEBI:18248"/>
    </ligandPart>
</feature>
<dbReference type="PANTHER" id="PTHR47955:SF15">
    <property type="entry name" value="CYTOCHROME P450 71A2-LIKE"/>
    <property type="match status" value="1"/>
</dbReference>
<evidence type="ECO:0000256" key="4">
    <source>
        <dbReference type="ARBA" id="ARBA00022617"/>
    </source>
</evidence>
<gene>
    <name evidence="15" type="ORF">C2845_PM05G32220</name>
</gene>
<keyword evidence="8 14" id="KW-1133">Transmembrane helix</keyword>
<dbReference type="SUPFAM" id="SSF48264">
    <property type="entry name" value="Cytochrome P450"/>
    <property type="match status" value="2"/>
</dbReference>
<dbReference type="GO" id="GO:0051502">
    <property type="term" value="P:diterpene phytoalexin biosynthetic process"/>
    <property type="evidence" value="ECO:0007669"/>
    <property type="project" value="UniProtKB-ARBA"/>
</dbReference>
<dbReference type="PROSITE" id="PS00086">
    <property type="entry name" value="CYTOCHROME_P450"/>
    <property type="match status" value="2"/>
</dbReference>
<dbReference type="PRINTS" id="PR00463">
    <property type="entry name" value="EP450I"/>
</dbReference>
<evidence type="ECO:0000256" key="12">
    <source>
        <dbReference type="ARBA" id="ARBA00023136"/>
    </source>
</evidence>
<comment type="caution">
    <text evidence="15">The sequence shown here is derived from an EMBL/GenBank/DDBJ whole genome shotgun (WGS) entry which is preliminary data.</text>
</comment>
<keyword evidence="11" id="KW-0503">Monooxygenase</keyword>
<accession>A0A3L6T213</accession>
<dbReference type="GO" id="GO:0010333">
    <property type="term" value="F:terpene synthase activity"/>
    <property type="evidence" value="ECO:0007669"/>
    <property type="project" value="UniProtKB-ARBA"/>
</dbReference>
<evidence type="ECO:0000256" key="10">
    <source>
        <dbReference type="ARBA" id="ARBA00023004"/>
    </source>
</evidence>
<keyword evidence="16" id="KW-1185">Reference proteome</keyword>
<dbReference type="GO" id="GO:0016020">
    <property type="term" value="C:membrane"/>
    <property type="evidence" value="ECO:0007669"/>
    <property type="project" value="UniProtKB-SubCell"/>
</dbReference>
<dbReference type="Proteomes" id="UP000275267">
    <property type="component" value="Unassembled WGS sequence"/>
</dbReference>
<evidence type="ECO:0000313" key="15">
    <source>
        <dbReference type="EMBL" id="RLN30770.1"/>
    </source>
</evidence>
<reference evidence="16" key="1">
    <citation type="journal article" date="2019" name="Nat. Commun.">
        <title>The genome of broomcorn millet.</title>
        <authorList>
            <person name="Zou C."/>
            <person name="Miki D."/>
            <person name="Li D."/>
            <person name="Tang Q."/>
            <person name="Xiao L."/>
            <person name="Rajput S."/>
            <person name="Deng P."/>
            <person name="Jia W."/>
            <person name="Huang R."/>
            <person name="Zhang M."/>
            <person name="Sun Y."/>
            <person name="Hu J."/>
            <person name="Fu X."/>
            <person name="Schnable P.S."/>
            <person name="Li F."/>
            <person name="Zhang H."/>
            <person name="Feng B."/>
            <person name="Zhu X."/>
            <person name="Liu R."/>
            <person name="Schnable J.C."/>
            <person name="Zhu J.-K."/>
            <person name="Zhang H."/>
        </authorList>
    </citation>
    <scope>NUCLEOTIDE SEQUENCE [LARGE SCALE GENOMIC DNA]</scope>
</reference>
<dbReference type="OrthoDB" id="775005at2759"/>
<dbReference type="STRING" id="4540.A0A3L6T213"/>
<keyword evidence="5 14" id="KW-0812">Transmembrane</keyword>
<dbReference type="GO" id="GO:0005506">
    <property type="term" value="F:iron ion binding"/>
    <property type="evidence" value="ECO:0007669"/>
    <property type="project" value="InterPro"/>
</dbReference>
<evidence type="ECO:0000256" key="3">
    <source>
        <dbReference type="ARBA" id="ARBA00010617"/>
    </source>
</evidence>
<evidence type="ECO:0000256" key="14">
    <source>
        <dbReference type="SAM" id="Phobius"/>
    </source>
</evidence>
<dbReference type="EMBL" id="PQIB02000003">
    <property type="protein sequence ID" value="RLN30770.1"/>
    <property type="molecule type" value="Genomic_DNA"/>
</dbReference>
<keyword evidence="4 13" id="KW-0349">Heme</keyword>
<evidence type="ECO:0008006" key="17">
    <source>
        <dbReference type="Google" id="ProtNLM"/>
    </source>
</evidence>
<feature type="transmembrane region" description="Helical" evidence="14">
    <location>
        <begin position="458"/>
        <end position="478"/>
    </location>
</feature>
<proteinExistence type="inferred from homology"/>
<name>A0A3L6T213_PANMI</name>
<keyword evidence="6 13" id="KW-0479">Metal-binding</keyword>
<evidence type="ECO:0000256" key="6">
    <source>
        <dbReference type="ARBA" id="ARBA00022723"/>
    </source>
</evidence>
<dbReference type="CDD" id="cd11072">
    <property type="entry name" value="CYP71-like"/>
    <property type="match status" value="1"/>
</dbReference>
<protein>
    <recommendedName>
        <fullName evidence="17">Cytochrome P450 71A1-like</fullName>
    </recommendedName>
</protein>
<evidence type="ECO:0000256" key="5">
    <source>
        <dbReference type="ARBA" id="ARBA00022692"/>
    </source>
</evidence>
<evidence type="ECO:0000256" key="2">
    <source>
        <dbReference type="ARBA" id="ARBA00004167"/>
    </source>
</evidence>
<dbReference type="InterPro" id="IPR036396">
    <property type="entry name" value="Cyt_P450_sf"/>
</dbReference>
<keyword evidence="7" id="KW-0611">Plant defense</keyword>
<evidence type="ECO:0000256" key="8">
    <source>
        <dbReference type="ARBA" id="ARBA00022989"/>
    </source>
</evidence>
<evidence type="ECO:0000256" key="13">
    <source>
        <dbReference type="PIRSR" id="PIRSR602401-1"/>
    </source>
</evidence>
<keyword evidence="9" id="KW-0560">Oxidoreductase</keyword>
<dbReference type="Gene3D" id="1.10.630.10">
    <property type="entry name" value="Cytochrome P450"/>
    <property type="match status" value="3"/>
</dbReference>
<evidence type="ECO:0000256" key="9">
    <source>
        <dbReference type="ARBA" id="ARBA00023002"/>
    </source>
</evidence>
<dbReference type="PANTHER" id="PTHR47955">
    <property type="entry name" value="CYTOCHROME P450 FAMILY 71 PROTEIN"/>
    <property type="match status" value="1"/>
</dbReference>
<evidence type="ECO:0000313" key="16">
    <source>
        <dbReference type="Proteomes" id="UP000275267"/>
    </source>
</evidence>
<dbReference type="FunFam" id="1.10.630.10:FF:000008">
    <property type="entry name" value="Cytochrome P450 71D8"/>
    <property type="match status" value="1"/>
</dbReference>
<dbReference type="AlphaFoldDB" id="A0A3L6T213"/>
<dbReference type="GO" id="GO:0016709">
    <property type="term" value="F:oxidoreductase activity, acting on paired donors, with incorporation or reduction of molecular oxygen, NAD(P)H as one donor, and incorporation of one atom of oxygen"/>
    <property type="evidence" value="ECO:0007669"/>
    <property type="project" value="UniProtKB-ARBA"/>
</dbReference>
<organism evidence="15 16">
    <name type="scientific">Panicum miliaceum</name>
    <name type="common">Proso millet</name>
    <name type="synonym">Broomcorn millet</name>
    <dbReference type="NCBI Taxonomy" id="4540"/>
    <lineage>
        <taxon>Eukaryota</taxon>
        <taxon>Viridiplantae</taxon>
        <taxon>Streptophyta</taxon>
        <taxon>Embryophyta</taxon>
        <taxon>Tracheophyta</taxon>
        <taxon>Spermatophyta</taxon>
        <taxon>Magnoliopsida</taxon>
        <taxon>Liliopsida</taxon>
        <taxon>Poales</taxon>
        <taxon>Poaceae</taxon>
        <taxon>PACMAD clade</taxon>
        <taxon>Panicoideae</taxon>
        <taxon>Panicodae</taxon>
        <taxon>Paniceae</taxon>
        <taxon>Panicinae</taxon>
        <taxon>Panicum</taxon>
        <taxon>Panicum sect. Panicum</taxon>
    </lineage>
</organism>
<evidence type="ECO:0000256" key="11">
    <source>
        <dbReference type="ARBA" id="ARBA00023033"/>
    </source>
</evidence>
<dbReference type="InterPro" id="IPR001128">
    <property type="entry name" value="Cyt_P450"/>
</dbReference>
<dbReference type="InterPro" id="IPR002401">
    <property type="entry name" value="Cyt_P450_E_grp-I"/>
</dbReference>
<comment type="subcellular location">
    <subcellularLocation>
        <location evidence="2">Membrane</location>
        <topology evidence="2">Single-pass membrane protein</topology>
    </subcellularLocation>
</comment>
<dbReference type="InterPro" id="IPR017972">
    <property type="entry name" value="Cyt_P450_CS"/>
</dbReference>
<dbReference type="Pfam" id="PF00067">
    <property type="entry name" value="p450"/>
    <property type="match status" value="2"/>
</dbReference>
<dbReference type="GO" id="GO:0006952">
    <property type="term" value="P:defense response"/>
    <property type="evidence" value="ECO:0007669"/>
    <property type="project" value="UniProtKB-KW"/>
</dbReference>
<comment type="cofactor">
    <cofactor evidence="1 13">
        <name>heme</name>
        <dbReference type="ChEBI" id="CHEBI:30413"/>
    </cofactor>
</comment>
<dbReference type="PRINTS" id="PR00385">
    <property type="entry name" value="P450"/>
</dbReference>